<dbReference type="Proteomes" id="UP000193560">
    <property type="component" value="Unassembled WGS sequence"/>
</dbReference>
<dbReference type="AlphaFoldDB" id="A0A1X2IBT5"/>
<organism evidence="2 3">
    <name type="scientific">Absidia repens</name>
    <dbReference type="NCBI Taxonomy" id="90262"/>
    <lineage>
        <taxon>Eukaryota</taxon>
        <taxon>Fungi</taxon>
        <taxon>Fungi incertae sedis</taxon>
        <taxon>Mucoromycota</taxon>
        <taxon>Mucoromycotina</taxon>
        <taxon>Mucoromycetes</taxon>
        <taxon>Mucorales</taxon>
        <taxon>Cunninghamellaceae</taxon>
        <taxon>Absidia</taxon>
    </lineage>
</organism>
<feature type="region of interest" description="Disordered" evidence="1">
    <location>
        <begin position="277"/>
        <end position="335"/>
    </location>
</feature>
<protein>
    <submittedName>
        <fullName evidence="2">Uncharacterized protein</fullName>
    </submittedName>
</protein>
<feature type="region of interest" description="Disordered" evidence="1">
    <location>
        <begin position="438"/>
        <end position="459"/>
    </location>
</feature>
<feature type="compositionally biased region" description="Basic residues" evidence="1">
    <location>
        <begin position="289"/>
        <end position="301"/>
    </location>
</feature>
<reference evidence="2 3" key="1">
    <citation type="submission" date="2016-07" db="EMBL/GenBank/DDBJ databases">
        <title>Pervasive Adenine N6-methylation of Active Genes in Fungi.</title>
        <authorList>
            <consortium name="DOE Joint Genome Institute"/>
            <person name="Mondo S.J."/>
            <person name="Dannebaum R.O."/>
            <person name="Kuo R.C."/>
            <person name="Labutti K."/>
            <person name="Haridas S."/>
            <person name="Kuo A."/>
            <person name="Salamov A."/>
            <person name="Ahrendt S.R."/>
            <person name="Lipzen A."/>
            <person name="Sullivan W."/>
            <person name="Andreopoulos W.B."/>
            <person name="Clum A."/>
            <person name="Lindquist E."/>
            <person name="Daum C."/>
            <person name="Ramamoorthy G.K."/>
            <person name="Gryganskyi A."/>
            <person name="Culley D."/>
            <person name="Magnuson J.K."/>
            <person name="James T.Y."/>
            <person name="O'Malley M.A."/>
            <person name="Stajich J.E."/>
            <person name="Spatafora J.W."/>
            <person name="Visel A."/>
            <person name="Grigoriev I.V."/>
        </authorList>
    </citation>
    <scope>NUCLEOTIDE SEQUENCE [LARGE SCALE GENOMIC DNA]</scope>
    <source>
        <strain evidence="2 3">NRRL 1336</strain>
    </source>
</reference>
<feature type="region of interest" description="Disordered" evidence="1">
    <location>
        <begin position="351"/>
        <end position="377"/>
    </location>
</feature>
<feature type="region of interest" description="Disordered" evidence="1">
    <location>
        <begin position="201"/>
        <end position="232"/>
    </location>
</feature>
<feature type="region of interest" description="Disordered" evidence="1">
    <location>
        <begin position="162"/>
        <end position="181"/>
    </location>
</feature>
<gene>
    <name evidence="2" type="ORF">BCR42DRAFT_492941</name>
</gene>
<feature type="compositionally biased region" description="Low complexity" evidence="1">
    <location>
        <begin position="354"/>
        <end position="367"/>
    </location>
</feature>
<evidence type="ECO:0000313" key="2">
    <source>
        <dbReference type="EMBL" id="ORZ13541.1"/>
    </source>
</evidence>
<sequence>MLPQEVDASSGLWSNNSSNASLNEYTLPNATSSSTSLQQQEHYQNGPSSLGLSDISVSDILEVYKHDTELLKHILLAKTEEDKRRTAEEVRRAEEARLQTKYLDLNWEQRQHFSDPSTFTNEFLSGSLGSLAVSSAEAIPDWLSIDPGNTMATLSPSPITTSLTYFDQNPPSPTTTSPSPFVTTSFDAPFAADLSKSVASSPESLTSFGKIPRNSNKATTTATNSSSSLSSSSTTTLAYSAVDSNHQQDNTSHTNGNNYSQQSALPYEATLLHAPASAPENNTQPAKSACKRTLSRTRSQRRPVVAPGKKKNRPIPLPQQPSSTTTTPTLPVKDENQLDHVTVMEALRAKLRRSSNPPAEAASNSTTTGGGDGNNKNNKLIWPTSLEEIVDPPQPMSPQGMLLLDLKNPRRIFPNNNNNKRTMMNPKVAVLRRPKPFTSAHNHCEKSKDASTTTAVSIK</sequence>
<proteinExistence type="predicted"/>
<feature type="compositionally biased region" description="Polar residues" evidence="1">
    <location>
        <begin position="450"/>
        <end position="459"/>
    </location>
</feature>
<evidence type="ECO:0000313" key="3">
    <source>
        <dbReference type="Proteomes" id="UP000193560"/>
    </source>
</evidence>
<accession>A0A1X2IBT5</accession>
<feature type="compositionally biased region" description="Low complexity" evidence="1">
    <location>
        <begin position="320"/>
        <end position="331"/>
    </location>
</feature>
<dbReference type="OrthoDB" id="2272836at2759"/>
<dbReference type="EMBL" id="MCGE01000016">
    <property type="protein sequence ID" value="ORZ13541.1"/>
    <property type="molecule type" value="Genomic_DNA"/>
</dbReference>
<evidence type="ECO:0000256" key="1">
    <source>
        <dbReference type="SAM" id="MobiDB-lite"/>
    </source>
</evidence>
<comment type="caution">
    <text evidence="2">The sequence shown here is derived from an EMBL/GenBank/DDBJ whole genome shotgun (WGS) entry which is preliminary data.</text>
</comment>
<name>A0A1X2IBT5_9FUNG</name>
<keyword evidence="3" id="KW-1185">Reference proteome</keyword>
<dbReference type="STRING" id="90262.A0A1X2IBT5"/>
<feature type="region of interest" description="Disordered" evidence="1">
    <location>
        <begin position="24"/>
        <end position="49"/>
    </location>
</feature>
<feature type="compositionally biased region" description="Low complexity" evidence="1">
    <location>
        <begin position="214"/>
        <end position="232"/>
    </location>
</feature>